<name>A0AAU8JIB0_9CYAN</name>
<dbReference type="EMBL" id="CP159837">
    <property type="protein sequence ID" value="XCM38955.1"/>
    <property type="molecule type" value="Genomic_DNA"/>
</dbReference>
<evidence type="ECO:0000313" key="5">
    <source>
        <dbReference type="EMBL" id="XCM38955.1"/>
    </source>
</evidence>
<dbReference type="PROSITE" id="PS51184">
    <property type="entry name" value="JMJC"/>
    <property type="match status" value="1"/>
</dbReference>
<dbReference type="Gene3D" id="2.60.120.650">
    <property type="entry name" value="Cupin"/>
    <property type="match status" value="1"/>
</dbReference>
<proteinExistence type="predicted"/>
<keyword evidence="2" id="KW-0479">Metal-binding</keyword>
<feature type="domain" description="JmjC" evidence="4">
    <location>
        <begin position="93"/>
        <end position="236"/>
    </location>
</feature>
<dbReference type="PANTHER" id="PTHR13096:SF8">
    <property type="entry name" value="RIBOSOMAL OXYGENASE 1"/>
    <property type="match status" value="1"/>
</dbReference>
<protein>
    <submittedName>
        <fullName evidence="5">Cupin domain-containing protein</fullName>
    </submittedName>
</protein>
<gene>
    <name evidence="5" type="ORF">ABWT76_001834</name>
</gene>
<sequence length="413" mass="47651">MKTLEYILSPYDYSQFMAENWTKKAIHISAGGNPRFDRLFSWQHLNYLLSYTDLDSNDIDLILNGKIVSRTEVVSPQEIFHPGKLLKFLQKGATLKFNNLQKRVPEIAEFVSELRYEIGYSNLTVNAYSSFPGKQGFVSHYDPYEIFILQIDGAKQWKVFPETLQYPLESQPSMYFEPPAAKPYLNTVLEPGDVLYLPKGHWHYAIAVGKPSLHITLGIHCATGIDFLEWVVNQLKQSPDWRKNLAFPTENYGKNIKTQLSALLEKLGEHTANSDLPAGYIYDLMTAAHPVNTYALPQQTGFNIFPKDINTRFRIPTWQRVIISQVSETAYKVKCWEKEVILPEVNQAFLEKLFSLEMFTGKDVMLWLPDLAWEDEIMPILSSLVQEGMIFVDSSNPVEEYLRREEDLETWDN</sequence>
<dbReference type="PANTHER" id="PTHR13096">
    <property type="entry name" value="MINA53 MYC INDUCED NUCLEAR ANTIGEN"/>
    <property type="match status" value="1"/>
</dbReference>
<evidence type="ECO:0000256" key="1">
    <source>
        <dbReference type="ARBA" id="ARBA00001954"/>
    </source>
</evidence>
<dbReference type="InterPro" id="IPR039994">
    <property type="entry name" value="NO66-like"/>
</dbReference>
<evidence type="ECO:0000256" key="2">
    <source>
        <dbReference type="ARBA" id="ARBA00022723"/>
    </source>
</evidence>
<accession>A0AAU8JIB0</accession>
<dbReference type="RefSeq" id="WP_190879331.1">
    <property type="nucleotide sequence ID" value="NZ_CP159837.1"/>
</dbReference>
<dbReference type="SUPFAM" id="SSF51197">
    <property type="entry name" value="Clavaminate synthase-like"/>
    <property type="match status" value="1"/>
</dbReference>
<keyword evidence="3" id="KW-0408">Iron</keyword>
<dbReference type="InterPro" id="IPR003347">
    <property type="entry name" value="JmjC_dom"/>
</dbReference>
<dbReference type="GO" id="GO:0046872">
    <property type="term" value="F:metal ion binding"/>
    <property type="evidence" value="ECO:0007669"/>
    <property type="project" value="UniProtKB-KW"/>
</dbReference>
<reference evidence="5" key="1">
    <citation type="submission" date="2024-07" db="EMBL/GenBank/DDBJ databases">
        <authorList>
            <person name="Kim Y.J."/>
            <person name="Jeong J.Y."/>
        </authorList>
    </citation>
    <scope>NUCLEOTIDE SEQUENCE</scope>
    <source>
        <strain evidence="5">GIHE-MW2</strain>
    </source>
</reference>
<organism evidence="5">
    <name type="scientific">Planktothricoides raciborskii GIHE-MW2</name>
    <dbReference type="NCBI Taxonomy" id="2792601"/>
    <lineage>
        <taxon>Bacteria</taxon>
        <taxon>Bacillati</taxon>
        <taxon>Cyanobacteriota</taxon>
        <taxon>Cyanophyceae</taxon>
        <taxon>Oscillatoriophycideae</taxon>
        <taxon>Oscillatoriales</taxon>
        <taxon>Oscillatoriaceae</taxon>
        <taxon>Planktothricoides</taxon>
    </lineage>
</organism>
<dbReference type="Pfam" id="PF08007">
    <property type="entry name" value="JmjC_2"/>
    <property type="match status" value="1"/>
</dbReference>
<dbReference type="AlphaFoldDB" id="A0AAU8JIB0"/>
<comment type="cofactor">
    <cofactor evidence="1">
        <name>Fe(2+)</name>
        <dbReference type="ChEBI" id="CHEBI:29033"/>
    </cofactor>
</comment>
<evidence type="ECO:0000256" key="3">
    <source>
        <dbReference type="ARBA" id="ARBA00023004"/>
    </source>
</evidence>
<evidence type="ECO:0000259" key="4">
    <source>
        <dbReference type="PROSITE" id="PS51184"/>
    </source>
</evidence>